<feature type="region of interest" description="Disordered" evidence="1">
    <location>
        <begin position="494"/>
        <end position="519"/>
    </location>
</feature>
<gene>
    <name evidence="2" type="ORF">B0H16DRAFT_1486898</name>
</gene>
<feature type="region of interest" description="Disordered" evidence="1">
    <location>
        <begin position="538"/>
        <end position="557"/>
    </location>
</feature>
<name>A0AAD7DG40_9AGAR</name>
<evidence type="ECO:0000313" key="3">
    <source>
        <dbReference type="Proteomes" id="UP001215598"/>
    </source>
</evidence>
<reference evidence="2" key="1">
    <citation type="submission" date="2023-03" db="EMBL/GenBank/DDBJ databases">
        <title>Massive genome expansion in bonnet fungi (Mycena s.s.) driven by repeated elements and novel gene families across ecological guilds.</title>
        <authorList>
            <consortium name="Lawrence Berkeley National Laboratory"/>
            <person name="Harder C.B."/>
            <person name="Miyauchi S."/>
            <person name="Viragh M."/>
            <person name="Kuo A."/>
            <person name="Thoen E."/>
            <person name="Andreopoulos B."/>
            <person name="Lu D."/>
            <person name="Skrede I."/>
            <person name="Drula E."/>
            <person name="Henrissat B."/>
            <person name="Morin E."/>
            <person name="Kohler A."/>
            <person name="Barry K."/>
            <person name="LaButti K."/>
            <person name="Morin E."/>
            <person name="Salamov A."/>
            <person name="Lipzen A."/>
            <person name="Mereny Z."/>
            <person name="Hegedus B."/>
            <person name="Baldrian P."/>
            <person name="Stursova M."/>
            <person name="Weitz H."/>
            <person name="Taylor A."/>
            <person name="Grigoriev I.V."/>
            <person name="Nagy L.G."/>
            <person name="Martin F."/>
            <person name="Kauserud H."/>
        </authorList>
    </citation>
    <scope>NUCLEOTIDE SEQUENCE</scope>
    <source>
        <strain evidence="2">CBHHK182m</strain>
    </source>
</reference>
<feature type="compositionally biased region" description="Polar residues" evidence="1">
    <location>
        <begin position="15"/>
        <end position="25"/>
    </location>
</feature>
<dbReference type="EMBL" id="JARKIB010000833">
    <property type="protein sequence ID" value="KAJ7690601.1"/>
    <property type="molecule type" value="Genomic_DNA"/>
</dbReference>
<organism evidence="2 3">
    <name type="scientific">Mycena metata</name>
    <dbReference type="NCBI Taxonomy" id="1033252"/>
    <lineage>
        <taxon>Eukaryota</taxon>
        <taxon>Fungi</taxon>
        <taxon>Dikarya</taxon>
        <taxon>Basidiomycota</taxon>
        <taxon>Agaricomycotina</taxon>
        <taxon>Agaricomycetes</taxon>
        <taxon>Agaricomycetidae</taxon>
        <taxon>Agaricales</taxon>
        <taxon>Marasmiineae</taxon>
        <taxon>Mycenaceae</taxon>
        <taxon>Mycena</taxon>
    </lineage>
</organism>
<feature type="region of interest" description="Disordered" evidence="1">
    <location>
        <begin position="564"/>
        <end position="669"/>
    </location>
</feature>
<comment type="caution">
    <text evidence="2">The sequence shown here is derived from an EMBL/GenBank/DDBJ whole genome shotgun (WGS) entry which is preliminary data.</text>
</comment>
<feature type="region of interest" description="Disordered" evidence="1">
    <location>
        <begin position="1"/>
        <end position="42"/>
    </location>
</feature>
<feature type="compositionally biased region" description="Polar residues" evidence="1">
    <location>
        <begin position="538"/>
        <end position="548"/>
    </location>
</feature>
<evidence type="ECO:0000256" key="1">
    <source>
        <dbReference type="SAM" id="MobiDB-lite"/>
    </source>
</evidence>
<feature type="compositionally biased region" description="Basic and acidic residues" evidence="1">
    <location>
        <begin position="583"/>
        <end position="592"/>
    </location>
</feature>
<protein>
    <submittedName>
        <fullName evidence="2">Uncharacterized protein</fullName>
    </submittedName>
</protein>
<keyword evidence="3" id="KW-1185">Reference proteome</keyword>
<dbReference type="Proteomes" id="UP001215598">
    <property type="component" value="Unassembled WGS sequence"/>
</dbReference>
<accession>A0AAD7DG40</accession>
<feature type="region of interest" description="Disordered" evidence="1">
    <location>
        <begin position="401"/>
        <end position="431"/>
    </location>
</feature>
<sequence>MASPPPVTPSTPVSNDTSGPTSIGNMPSAPLPPTGHTTANTTPSAPLIVWEKMTAAQARKVGLKKDPIYEFIIDELYPQFVKDLDAGLKAPETVEKYVTRVLFPLADAKFSLTAGRYNTGMFQDTLYRTLKNRRGAHKDKAPDEVKVLKKPRATNATAQFLKENSDFLTATTKEELKAQNKPAKEFLKVLHVNARKAFAEVSPEVREEMERKAKGRNDEIAAGPAAEQMARRSLTGKGWEGHGDVVFHVCGAFKHELAKYTQPFRISVGPKKTISSFVSSHDEEFSEEFRRWADAELNGERYCTPGRAPPSLQMNADGGTTLPEVHADTPGTDTIRRLIRDLVTANLPASSTAPITFAVGERDVDLEVVDDSDLHFIYNGLVREAGKSKFWEQMSQMIDLRSPATRDPSTSATAAGDKPTVADKRPATGTSSMNLIAAAPTTAIEKPTATPLGSSSSGAQPTNPISAAALTSVGKATTGNLSANTNAAATVDKPATGTVGSSSTDPPFPDIFDDELASDFPDIDDVGLLDNDVPGSQLARTASSSKSAHTFDFSPVGVKGTVVPSTPSGDVVPPSPLSSIADDDIRDHEVPVKKRGRPRKAANGSNTGISRKRKQPDVGAKVDDTPIAKKPKVAPPAPPARTTRSKAPPPAPKPARSPGTGKPGRVGPGLALAIEDQSRQDCIAVKIISGAQDSSRQEGFALSRLFRVVKIISLRIISRSELFRGQDYFTQSRLFRPRDHFALDYFALKIISRSRLFWGWEGFRARNYLEGAGLLWRKAWD</sequence>
<evidence type="ECO:0000313" key="2">
    <source>
        <dbReference type="EMBL" id="KAJ7690601.1"/>
    </source>
</evidence>
<proteinExistence type="predicted"/>
<dbReference type="AlphaFoldDB" id="A0AAD7DG40"/>